<gene>
    <name evidence="7" type="primary">smc</name>
    <name evidence="9" type="ORF">A8950_2294</name>
</gene>
<evidence type="ECO:0000256" key="7">
    <source>
        <dbReference type="HAMAP-Rule" id="MF_01894"/>
    </source>
</evidence>
<feature type="domain" description="RecF/RecN/SMC N-terminal" evidence="8">
    <location>
        <begin position="5"/>
        <end position="1137"/>
    </location>
</feature>
<evidence type="ECO:0000313" key="10">
    <source>
        <dbReference type="Proteomes" id="UP000295783"/>
    </source>
</evidence>
<keyword evidence="10" id="KW-1185">Reference proteome</keyword>
<evidence type="ECO:0000259" key="8">
    <source>
        <dbReference type="Pfam" id="PF02463"/>
    </source>
</evidence>
<dbReference type="AlphaFoldDB" id="A0A4R6WSK6"/>
<keyword evidence="2 7" id="KW-0963">Cytoplasm</keyword>
<dbReference type="SUPFAM" id="SSF75553">
    <property type="entry name" value="Smc hinge domain"/>
    <property type="match status" value="1"/>
</dbReference>
<dbReference type="Proteomes" id="UP000295783">
    <property type="component" value="Unassembled WGS sequence"/>
</dbReference>
<dbReference type="GO" id="GO:0007062">
    <property type="term" value="P:sister chromatid cohesion"/>
    <property type="evidence" value="ECO:0007669"/>
    <property type="project" value="InterPro"/>
</dbReference>
<keyword evidence="3 7" id="KW-0547">Nucleotide-binding</keyword>
<dbReference type="GO" id="GO:0005694">
    <property type="term" value="C:chromosome"/>
    <property type="evidence" value="ECO:0007669"/>
    <property type="project" value="InterPro"/>
</dbReference>
<feature type="coiled-coil region" evidence="7">
    <location>
        <begin position="364"/>
        <end position="502"/>
    </location>
</feature>
<evidence type="ECO:0000256" key="3">
    <source>
        <dbReference type="ARBA" id="ARBA00022741"/>
    </source>
</evidence>
<dbReference type="Pfam" id="PF02463">
    <property type="entry name" value="SMC_N"/>
    <property type="match status" value="1"/>
</dbReference>
<accession>A0A4R6WSK6</accession>
<evidence type="ECO:0000313" key="9">
    <source>
        <dbReference type="EMBL" id="TDQ82471.1"/>
    </source>
</evidence>
<feature type="coiled-coil region" evidence="7">
    <location>
        <begin position="297"/>
        <end position="331"/>
    </location>
</feature>
<dbReference type="NCBIfam" id="TIGR02168">
    <property type="entry name" value="SMC_prok_B"/>
    <property type="match status" value="1"/>
</dbReference>
<dbReference type="InterPro" id="IPR036277">
    <property type="entry name" value="SMC_hinge_sf"/>
</dbReference>
<comment type="caution">
    <text evidence="9">The sequence shown here is derived from an EMBL/GenBank/DDBJ whole genome shotgun (WGS) entry which is preliminary data.</text>
</comment>
<dbReference type="HAMAP" id="MF_01894">
    <property type="entry name" value="Smc_prok"/>
    <property type="match status" value="1"/>
</dbReference>
<sequence>MVQFNKLRLTGFKSFVEPTELTIHAGMTGIVGPNGCGKSNLVEALRWVMGETSAKRMRGGEMDDVIFGGTGNRPARNVAEVVLSLDNSDRRVPAMFNDSDDIEISRRIDRGEGSTYKVNGRESRARDVQLLFADISAGAHSTALVSQGRVGAIVNAKPTDRRSLLEEAAGITGLHSRRHEAELRLKAAEANLARLDDVIITLESQLAALKKQARQASRYRNLQDHIRRAEAILFHLQWQDARQRLDYAEQTLMAAETQVVSLTSAAAIAATRQTEAATILPGLRQAEAEAAAELQRLTIARGALDKEEERITQARNDAERQLRENEADQSRESAFTADAAAAVERLAQERGAIEETAAEEAAIGEETQRRVEAAQGEVDESEAELARLTQDFAAAEARAQSLVRRLDELQQRRQRLGSRAQEVDAERQRLTSEIENDAETQAARAAVAEAEAALEEAQAALHEIEAARASASEAETQARTRLQQAQDARARLKAEADALSAIFASSDEDMWPPLIDSLTVAPGYETAIAAALGDDLQASTDLGAPTHWREGEVLADAPGLPGGVPALAQFVTGSAALLRRLNQIGVVADEATCRALAPQLRQGQRLVSQDGAMWRWDGFTIAAGTETAAATRLKQRNRLRELDGALATAEAELAEVEALFGNARDEAQGLIDRERNQRQTLQNAYNAARQARDHAARAEQKATQMQSRLAAIAEQAEAVAGDIAELEATLEQIAGERAELPDLEAARQQINELRPEVAERRTRLVEARSALDRLQREAQQRQSRLLAIADELRSWESRAAQARAHLDDLVERREHLAAEIERLAALPEEIAQQRRDLMDLLEASEARRRDAADALAAAETALTEADRGLKGEESKLVEARENRVRAEAAIAQAKEAADTLAERIREKLECSPDEVLTLADLDPSEALPGREETEQRLHKLMRERENIGPVNLRAETESNELDQQLAGMQAERSDLINAVSRLRQGIASLNREGRERLLAAFELVNGHFTSLFTRLFGGGKAHLQLTEAEDPLDAGLEIFASPPGKKLQVLSLLSGGEQALTALALLFAVFLVNPAPICVLDEVDAPLDDANVERFCNLVQELAQSSGTRFLVITHHRLTMARMDRLYGVTMAERGVSQLVSVDLQEVGELKAAS</sequence>
<protein>
    <recommendedName>
        <fullName evidence="7">Chromosome partition protein Smc</fullName>
    </recommendedName>
</protein>
<dbReference type="OrthoDB" id="9808768at2"/>
<evidence type="ECO:0000256" key="2">
    <source>
        <dbReference type="ARBA" id="ARBA00022490"/>
    </source>
</evidence>
<dbReference type="PIRSF" id="PIRSF005719">
    <property type="entry name" value="SMC"/>
    <property type="match status" value="1"/>
</dbReference>
<dbReference type="InterPro" id="IPR003395">
    <property type="entry name" value="RecF/RecN/SMC_N"/>
</dbReference>
<comment type="subunit">
    <text evidence="7">Homodimer.</text>
</comment>
<feature type="coiled-coil region" evidence="7">
    <location>
        <begin position="171"/>
        <end position="219"/>
    </location>
</feature>
<dbReference type="GO" id="GO:0005524">
    <property type="term" value="F:ATP binding"/>
    <property type="evidence" value="ECO:0007669"/>
    <property type="project" value="UniProtKB-UniRule"/>
</dbReference>
<dbReference type="GO" id="GO:0003677">
    <property type="term" value="F:DNA binding"/>
    <property type="evidence" value="ECO:0007669"/>
    <property type="project" value="UniProtKB-UniRule"/>
</dbReference>
<dbReference type="FunFam" id="3.40.50.300:FF:000901">
    <property type="entry name" value="Chromosome partition protein Smc"/>
    <property type="match status" value="1"/>
</dbReference>
<proteinExistence type="inferred from homology"/>
<dbReference type="RefSeq" id="WP_133613745.1">
    <property type="nucleotide sequence ID" value="NZ_SNYW01000008.1"/>
</dbReference>
<feature type="coiled-coil region" evidence="7">
    <location>
        <begin position="951"/>
        <end position="978"/>
    </location>
</feature>
<dbReference type="GO" id="GO:0007059">
    <property type="term" value="P:chromosome segregation"/>
    <property type="evidence" value="ECO:0007669"/>
    <property type="project" value="UniProtKB-UniRule"/>
</dbReference>
<dbReference type="GO" id="GO:0005737">
    <property type="term" value="C:cytoplasm"/>
    <property type="evidence" value="ECO:0007669"/>
    <property type="project" value="UniProtKB-SubCell"/>
</dbReference>
<keyword evidence="6 7" id="KW-0238">DNA-binding</keyword>
<reference evidence="9 10" key="1">
    <citation type="submission" date="2019-03" db="EMBL/GenBank/DDBJ databases">
        <title>Genomic Encyclopedia of Type Strains, Phase III (KMG-III): the genomes of soil and plant-associated and newly described type strains.</title>
        <authorList>
            <person name="Whitman W."/>
        </authorList>
    </citation>
    <scope>NUCLEOTIDE SEQUENCE [LARGE SCALE GENOMIC DNA]</scope>
    <source>
        <strain evidence="9 10">CGMCC 1.7660</strain>
    </source>
</reference>
<dbReference type="InterPro" id="IPR011890">
    <property type="entry name" value="SMC_prok"/>
</dbReference>
<dbReference type="GO" id="GO:0030261">
    <property type="term" value="P:chromosome condensation"/>
    <property type="evidence" value="ECO:0007669"/>
    <property type="project" value="InterPro"/>
</dbReference>
<evidence type="ECO:0000256" key="4">
    <source>
        <dbReference type="ARBA" id="ARBA00022840"/>
    </source>
</evidence>
<feature type="binding site" evidence="7">
    <location>
        <begin position="33"/>
        <end position="40"/>
    </location>
    <ligand>
        <name>ATP</name>
        <dbReference type="ChEBI" id="CHEBI:30616"/>
    </ligand>
</feature>
<name>A0A4R6WSK6_9PROT</name>
<comment type="subcellular location">
    <subcellularLocation>
        <location evidence="1 7">Cytoplasm</location>
    </subcellularLocation>
</comment>
<comment type="function">
    <text evidence="7">Required for chromosome condensation and partitioning.</text>
</comment>
<comment type="similarity">
    <text evidence="7">Belongs to the SMC family.</text>
</comment>
<evidence type="ECO:0000256" key="1">
    <source>
        <dbReference type="ARBA" id="ARBA00004496"/>
    </source>
</evidence>
<dbReference type="EMBL" id="SNYW01000008">
    <property type="protein sequence ID" value="TDQ82471.1"/>
    <property type="molecule type" value="Genomic_DNA"/>
</dbReference>
<evidence type="ECO:0000256" key="5">
    <source>
        <dbReference type="ARBA" id="ARBA00023054"/>
    </source>
</evidence>
<dbReference type="Gene3D" id="3.40.50.300">
    <property type="entry name" value="P-loop containing nucleotide triphosphate hydrolases"/>
    <property type="match status" value="2"/>
</dbReference>
<dbReference type="PANTHER" id="PTHR43977">
    <property type="entry name" value="STRUCTURAL MAINTENANCE OF CHROMOSOMES PROTEIN 3"/>
    <property type="match status" value="1"/>
</dbReference>
<evidence type="ECO:0000256" key="6">
    <source>
        <dbReference type="ARBA" id="ARBA00023125"/>
    </source>
</evidence>
<dbReference type="GO" id="GO:0006260">
    <property type="term" value="P:DNA replication"/>
    <property type="evidence" value="ECO:0007669"/>
    <property type="project" value="UniProtKB-UniRule"/>
</dbReference>
<dbReference type="InterPro" id="IPR027417">
    <property type="entry name" value="P-loop_NTPase"/>
</dbReference>
<keyword evidence="4 7" id="KW-0067">ATP-binding</keyword>
<dbReference type="SUPFAM" id="SSF52540">
    <property type="entry name" value="P-loop containing nucleoside triphosphate hydrolases"/>
    <property type="match status" value="1"/>
</dbReference>
<feature type="coiled-coil region" evidence="7">
    <location>
        <begin position="632"/>
        <end position="903"/>
    </location>
</feature>
<comment type="domain">
    <text evidence="7">Contains large globular domains required for ATP hydrolysis at each terminus and a third globular domain forming a flexible hinge near the middle of the molecule. These domains are separated by coiled-coil structures.</text>
</comment>
<keyword evidence="5 7" id="KW-0175">Coiled coil</keyword>
<organism evidence="9 10">
    <name type="scientific">Dongia mobilis</name>
    <dbReference type="NCBI Taxonomy" id="578943"/>
    <lineage>
        <taxon>Bacteria</taxon>
        <taxon>Pseudomonadati</taxon>
        <taxon>Pseudomonadota</taxon>
        <taxon>Alphaproteobacteria</taxon>
        <taxon>Rhodospirillales</taxon>
        <taxon>Dongiaceae</taxon>
        <taxon>Dongia</taxon>
    </lineage>
</organism>
<dbReference type="InterPro" id="IPR024704">
    <property type="entry name" value="SMC"/>
</dbReference>
<dbReference type="GO" id="GO:0016887">
    <property type="term" value="F:ATP hydrolysis activity"/>
    <property type="evidence" value="ECO:0007669"/>
    <property type="project" value="InterPro"/>
</dbReference>